<organism evidence="1 2">
    <name type="scientific">Hibiscus sabdariffa</name>
    <name type="common">roselle</name>
    <dbReference type="NCBI Taxonomy" id="183260"/>
    <lineage>
        <taxon>Eukaryota</taxon>
        <taxon>Viridiplantae</taxon>
        <taxon>Streptophyta</taxon>
        <taxon>Embryophyta</taxon>
        <taxon>Tracheophyta</taxon>
        <taxon>Spermatophyta</taxon>
        <taxon>Magnoliopsida</taxon>
        <taxon>eudicotyledons</taxon>
        <taxon>Gunneridae</taxon>
        <taxon>Pentapetalae</taxon>
        <taxon>rosids</taxon>
        <taxon>malvids</taxon>
        <taxon>Malvales</taxon>
        <taxon>Malvaceae</taxon>
        <taxon>Malvoideae</taxon>
        <taxon>Hibiscus</taxon>
    </lineage>
</organism>
<name>A0ABR2S1R2_9ROSI</name>
<gene>
    <name evidence="1" type="ORF">V6N11_034148</name>
</gene>
<proteinExistence type="predicted"/>
<dbReference type="Proteomes" id="UP001396334">
    <property type="component" value="Unassembled WGS sequence"/>
</dbReference>
<evidence type="ECO:0000313" key="1">
    <source>
        <dbReference type="EMBL" id="KAK9019109.1"/>
    </source>
</evidence>
<protein>
    <submittedName>
        <fullName evidence="1">Uncharacterized protein</fullName>
    </submittedName>
</protein>
<accession>A0ABR2S1R2</accession>
<keyword evidence="2" id="KW-1185">Reference proteome</keyword>
<comment type="caution">
    <text evidence="1">The sequence shown here is derived from an EMBL/GenBank/DDBJ whole genome shotgun (WGS) entry which is preliminary data.</text>
</comment>
<reference evidence="1 2" key="1">
    <citation type="journal article" date="2024" name="G3 (Bethesda)">
        <title>Genome assembly of Hibiscus sabdariffa L. provides insights into metabolisms of medicinal natural products.</title>
        <authorList>
            <person name="Kim T."/>
        </authorList>
    </citation>
    <scope>NUCLEOTIDE SEQUENCE [LARGE SCALE GENOMIC DNA]</scope>
    <source>
        <strain evidence="1">TK-2024</strain>
        <tissue evidence="1">Old leaves</tissue>
    </source>
</reference>
<dbReference type="EMBL" id="JBBPBN010000018">
    <property type="protein sequence ID" value="KAK9019109.1"/>
    <property type="molecule type" value="Genomic_DNA"/>
</dbReference>
<sequence length="157" mass="17639">MGLPSDKWVPSLSDFKIASLRPYDTEATLVKHLINWEDSTWNFPLLRELFSDDEVEAIMRIPFSVHQHADSLVWHLSNNGEYVVKLGYHRYMANKRMIEAASSSRHLEGVDWNFAGIAAVARNSYGVIVDGINAQVPASSTLVAECLALRLSSHLIE</sequence>
<evidence type="ECO:0000313" key="2">
    <source>
        <dbReference type="Proteomes" id="UP001396334"/>
    </source>
</evidence>